<dbReference type="EMBL" id="JBBPBM010000186">
    <property type="protein sequence ID" value="KAK8501515.1"/>
    <property type="molecule type" value="Genomic_DNA"/>
</dbReference>
<feature type="compositionally biased region" description="Low complexity" evidence="4">
    <location>
        <begin position="744"/>
        <end position="757"/>
    </location>
</feature>
<sequence>MDEDSEPEEGEACYYRDDDDNINPDIAFSYLDEKIKNVLGHFQKDFEGGVSAENLGAKFGGYGSFLPTHERSPSRLSHPKTPQGNSSTPRSTNNLSMEGAFQNLKAPPSAPLTARPANASCPSGIITAKHNSHLSFNHVAEKPALKDESFKRAEIPTDQKTLKVRIKVGSDAKVQKNAAIYSGLGLDDSPSSSCGNSPEESGGTVTASPGTTNESPTKILQVMTSYHVPGGVLISPLNDGLLCLLRKEKEGPSRDGTNIPLLKECQGNSSGLIDDSILGNGKELSEKKTKFLIGKSEKVLDSKRGNRVKVEKDKKLLIRKKSENEIAGGKELLADDLKHTSLSNSVNVADSMEATPKVCDLFAETNQDASRGGLFSSSLSKKVSMESMSGRSGSSGKKKKQDIHCSSVEKVWEHSVVGSDKNASLDLGDYGGSKCNQNTAPLKRKEDSKTKAGQEATLHVLNEINIPSKTGNTLIVGKKSKGGKNNGQIAADSMKESLKVDAGTSKDTTSSSQSFSSGKSKTHKLKLQKDKVRSNHRDALDTNFKQKRDTMDPSTRLVHNRQKGSGPMDFEREQNGSLDKSKEKSSDRTVDNQLLGVDAPDVVPHLTAKTLASKTTAVAAVAPVVIEENWVQCDRCHKWRLLPFDTRPEQLPEKWLCSMLNWLPGMNRCDISEDDTTKALNALYQIPVAENQNNPQNHANGTMSALLQHLDQKNASFNSQVSSIQGKKNHGPKEVRKAGSSGLNQMSNSKKNQQQESLKSRSLKNMTRVPAEPNLTKKTSFQQNEKNPDTGVVKQAKMKRKRESGLYVNEGSKKAKTEVVCTTDKHQSCNLDIRMVGLNTSTGLPTQANGRSMHNYNECSDSGDVKHDLKERSVVSVKKVVDQTQASSDDMSLDMIRSDKMASVKKRKLEDSQNGHKLYMKEESSESGFRNEKKLRVSKIEGKQSLRNDGDGTPNRKNIEHLVGGTEEVRSIDRNQQFRKQKKSSSQKTLVGLDSLRRDSETGQILKAAMSSSSKVSGSHKTRVNFEEARGSPVESVSSSPMRTSYPEKLASTKGERSGKDAAANTGIPPSGKSGRCWDGEGTVELVQSVPEMKEKVSGDFNPKSCKSSTQDCQDRNSICKISIKTKPSSRLGNSHLCKGDTRFAENGQHALERPHGEDRVNRECQDNAFSQKFDKGSQTKNSESSAAEKMKVNDPADQQEDLCSRKNMKYQSHVAHKGNGCLQETIADCKLNLPKPGKGEKNNVERRDPSGHLSSGGRKEAPSNKKHDGDAKSAAACSTKGRTALEKNLIRDIDGQTKLMQVETKSGSSKSSLHSEDESQQEIKGHLTAPEAEQGVVSDGFPVDSSKAIELPGKSGSKNGSNHSLGKHIPDLFMAHSPVRVNFSYQTANNALNDAEKLRNYADHLKSSGFVFESNEIYFKAALKFLGAAAGLETINSESGRHGDTNQMQVYSSATKLCKMCAQEFEKSGEMAAAALAYKCMEVAYMRVVYCKNSTSCCDRNELQAALHMAPQGESPSSSASDVDNNLNNQQTAEKAPLAKGLVSHVGGTHFIVARSRPSFVRLLDFTQDVTFAIEASRKSQNAFTAANASLEKTQNTECIISVRKVIDFSYQDVDGLVRLVQQAMEAISRSGLGGARE</sequence>
<keyword evidence="3" id="KW-0862">Zinc</keyword>
<evidence type="ECO:0000313" key="7">
    <source>
        <dbReference type="Proteomes" id="UP001472677"/>
    </source>
</evidence>
<dbReference type="InterPro" id="IPR011124">
    <property type="entry name" value="Znf_CW"/>
</dbReference>
<feature type="region of interest" description="Disordered" evidence="4">
    <location>
        <begin position="1233"/>
        <end position="1280"/>
    </location>
</feature>
<feature type="compositionally biased region" description="Low complexity" evidence="4">
    <location>
        <begin position="1354"/>
        <end position="1363"/>
    </location>
</feature>
<organism evidence="6 7">
    <name type="scientific">Hibiscus sabdariffa</name>
    <name type="common">roselle</name>
    <dbReference type="NCBI Taxonomy" id="183260"/>
    <lineage>
        <taxon>Eukaryota</taxon>
        <taxon>Viridiplantae</taxon>
        <taxon>Streptophyta</taxon>
        <taxon>Embryophyta</taxon>
        <taxon>Tracheophyta</taxon>
        <taxon>Spermatophyta</taxon>
        <taxon>Magnoliopsida</taxon>
        <taxon>eudicotyledons</taxon>
        <taxon>Gunneridae</taxon>
        <taxon>Pentapetalae</taxon>
        <taxon>rosids</taxon>
        <taxon>malvids</taxon>
        <taxon>Malvales</taxon>
        <taxon>Malvaceae</taxon>
        <taxon>Malvoideae</taxon>
        <taxon>Hibiscus</taxon>
    </lineage>
</organism>
<feature type="region of interest" description="Disordered" evidence="4">
    <location>
        <begin position="496"/>
        <end position="593"/>
    </location>
</feature>
<dbReference type="PANTHER" id="PTHR46524">
    <property type="entry name" value="CW-TYPE ZINC FINGER"/>
    <property type="match status" value="1"/>
</dbReference>
<feature type="compositionally biased region" description="Basic and acidic residues" evidence="4">
    <location>
        <begin position="904"/>
        <end position="950"/>
    </location>
</feature>
<dbReference type="PROSITE" id="PS51050">
    <property type="entry name" value="ZF_CW"/>
    <property type="match status" value="1"/>
</dbReference>
<feature type="compositionally biased region" description="Polar residues" evidence="4">
    <location>
        <begin position="194"/>
        <end position="215"/>
    </location>
</feature>
<feature type="region of interest" description="Disordered" evidence="4">
    <location>
        <begin position="1008"/>
        <end position="1079"/>
    </location>
</feature>
<evidence type="ECO:0000256" key="1">
    <source>
        <dbReference type="ARBA" id="ARBA00022723"/>
    </source>
</evidence>
<feature type="compositionally biased region" description="Basic and acidic residues" evidence="4">
    <location>
        <begin position="1258"/>
        <end position="1272"/>
    </location>
</feature>
<feature type="compositionally biased region" description="Polar residues" evidence="4">
    <location>
        <begin position="80"/>
        <end position="95"/>
    </location>
</feature>
<feature type="region of interest" description="Disordered" evidence="4">
    <location>
        <begin position="1"/>
        <end position="22"/>
    </location>
</feature>
<evidence type="ECO:0000313" key="6">
    <source>
        <dbReference type="EMBL" id="KAK8501515.1"/>
    </source>
</evidence>
<feature type="compositionally biased region" description="Basic and acidic residues" evidence="4">
    <location>
        <begin position="569"/>
        <end position="590"/>
    </location>
</feature>
<protein>
    <recommendedName>
        <fullName evidence="5">CW-type domain-containing protein</fullName>
    </recommendedName>
</protein>
<dbReference type="Pfam" id="PF24756">
    <property type="entry name" value="THD_CWZF3-5-7"/>
    <property type="match status" value="1"/>
</dbReference>
<feature type="compositionally biased region" description="Low complexity" evidence="4">
    <location>
        <begin position="380"/>
        <end position="395"/>
    </location>
</feature>
<feature type="region of interest" description="Disordered" evidence="4">
    <location>
        <begin position="66"/>
        <end position="95"/>
    </location>
</feature>
<keyword evidence="2" id="KW-0863">Zinc-finger</keyword>
<dbReference type="Gene3D" id="3.30.40.100">
    <property type="match status" value="1"/>
</dbReference>
<feature type="region of interest" description="Disordered" evidence="4">
    <location>
        <begin position="718"/>
        <end position="804"/>
    </location>
</feature>
<reference evidence="6 7" key="1">
    <citation type="journal article" date="2024" name="G3 (Bethesda)">
        <title>Genome assembly of Hibiscus sabdariffa L. provides insights into metabolisms of medicinal natural products.</title>
        <authorList>
            <person name="Kim T."/>
        </authorList>
    </citation>
    <scope>NUCLEOTIDE SEQUENCE [LARGE SCALE GENOMIC DNA]</scope>
    <source>
        <strain evidence="6">TK-2024</strain>
        <tissue evidence="6">Old leaves</tissue>
    </source>
</reference>
<comment type="caution">
    <text evidence="6">The sequence shown here is derived from an EMBL/GenBank/DDBJ whole genome shotgun (WGS) entry which is preliminary data.</text>
</comment>
<proteinExistence type="predicted"/>
<feature type="region of interest" description="Disordered" evidence="4">
    <location>
        <begin position="904"/>
        <end position="996"/>
    </location>
</feature>
<keyword evidence="1" id="KW-0479">Metal-binding</keyword>
<dbReference type="PANTHER" id="PTHR46524:SF12">
    <property type="entry name" value="CW-TYPE DOMAIN-CONTAINING PROTEIN"/>
    <property type="match status" value="1"/>
</dbReference>
<dbReference type="InterPro" id="IPR056406">
    <property type="entry name" value="THD_CWZF3/5/7"/>
</dbReference>
<dbReference type="InterPro" id="IPR055300">
    <property type="entry name" value="CWZF3/5/7"/>
</dbReference>
<feature type="compositionally biased region" description="Basic and acidic residues" evidence="4">
    <location>
        <begin position="527"/>
        <end position="551"/>
    </location>
</feature>
<gene>
    <name evidence="6" type="ORF">V6N12_041449</name>
</gene>
<feature type="compositionally biased region" description="Low complexity" evidence="4">
    <location>
        <begin position="505"/>
        <end position="519"/>
    </location>
</feature>
<dbReference type="Pfam" id="PF07496">
    <property type="entry name" value="zf-CW"/>
    <property type="match status" value="1"/>
</dbReference>
<feature type="region of interest" description="Disordered" evidence="4">
    <location>
        <begin position="1302"/>
        <end position="1363"/>
    </location>
</feature>
<evidence type="ECO:0000256" key="3">
    <source>
        <dbReference type="ARBA" id="ARBA00022833"/>
    </source>
</evidence>
<evidence type="ECO:0000259" key="5">
    <source>
        <dbReference type="PROSITE" id="PS51050"/>
    </source>
</evidence>
<name>A0ABR2B4H8_9ROSI</name>
<dbReference type="Proteomes" id="UP001472677">
    <property type="component" value="Unassembled WGS sequence"/>
</dbReference>
<accession>A0ABR2B4H8</accession>
<evidence type="ECO:0000256" key="2">
    <source>
        <dbReference type="ARBA" id="ARBA00022771"/>
    </source>
</evidence>
<feature type="region of interest" description="Disordered" evidence="4">
    <location>
        <begin position="1169"/>
        <end position="1200"/>
    </location>
</feature>
<feature type="domain" description="CW-type" evidence="5">
    <location>
        <begin position="624"/>
        <end position="677"/>
    </location>
</feature>
<evidence type="ECO:0000256" key="4">
    <source>
        <dbReference type="SAM" id="MobiDB-lite"/>
    </source>
</evidence>
<feature type="region of interest" description="Disordered" evidence="4">
    <location>
        <begin position="380"/>
        <end position="403"/>
    </location>
</feature>
<feature type="compositionally biased region" description="Basic and acidic residues" evidence="4">
    <location>
        <begin position="1314"/>
        <end position="1326"/>
    </location>
</feature>
<feature type="compositionally biased region" description="Polar residues" evidence="4">
    <location>
        <begin position="776"/>
        <end position="785"/>
    </location>
</feature>
<feature type="region of interest" description="Disordered" evidence="4">
    <location>
        <begin position="185"/>
        <end position="215"/>
    </location>
</feature>
<feature type="compositionally biased region" description="Basic and acidic residues" evidence="4">
    <location>
        <begin position="1238"/>
        <end position="1251"/>
    </location>
</feature>
<keyword evidence="7" id="KW-1185">Reference proteome</keyword>